<keyword evidence="2" id="KW-0805">Transcription regulation</keyword>
<dbReference type="Proteomes" id="UP000006242">
    <property type="component" value="Unassembled WGS sequence"/>
</dbReference>
<evidence type="ECO:0000256" key="1">
    <source>
        <dbReference type="ARBA" id="ARBA00009437"/>
    </source>
</evidence>
<sequence>MQTNVAWDDLRLVLAIARAQTLAGAGRTLGLHHATVYRRLIACERSLGVRLFERDRGHHVPTAAGAEWVAVADDMDGAVADASRRIAGRDFMPAGTVQLTLADTLLQGLVSSMLATFRERFPAIDLDLRISHAPLDLARRDADLAIRAAAEPPDPLIAHALGDIAMARYRAAASVSLPSAWIGLSETVPFTALHRWMAAHVDNSDYALRVDSLVAMQRAAADGMGDALLPCYLADTDPQLVRVGTVIPALATPVWLLVHPDMRRTARVRALRQALIDAFDTASVRSRLAGG</sequence>
<dbReference type="eggNOG" id="COG0583">
    <property type="taxonomic scope" value="Bacteria"/>
</dbReference>
<dbReference type="PANTHER" id="PTHR30537:SF3">
    <property type="entry name" value="TRANSCRIPTIONAL REGULATORY PROTEIN"/>
    <property type="match status" value="1"/>
</dbReference>
<evidence type="ECO:0000256" key="2">
    <source>
        <dbReference type="ARBA" id="ARBA00023015"/>
    </source>
</evidence>
<dbReference type="AlphaFoldDB" id="U2EPR3"/>
<dbReference type="SUPFAM" id="SSF53850">
    <property type="entry name" value="Periplasmic binding protein-like II"/>
    <property type="match status" value="1"/>
</dbReference>
<feature type="domain" description="HTH lysR-type" evidence="5">
    <location>
        <begin position="5"/>
        <end position="62"/>
    </location>
</feature>
<dbReference type="GO" id="GO:0003700">
    <property type="term" value="F:DNA-binding transcription factor activity"/>
    <property type="evidence" value="ECO:0007669"/>
    <property type="project" value="InterPro"/>
</dbReference>
<reference evidence="6 7" key="1">
    <citation type="journal article" date="2011" name="J. Bacteriol.">
        <title>Genome sequence of Salinisphaera shabanensis, a gammaproteobacterium from the harsh, variable environment of the brine-seawater interface of the Shaban Deep in the Red Sea.</title>
        <authorList>
            <person name="Antunes A."/>
            <person name="Alam I."/>
            <person name="Bajic V.B."/>
            <person name="Stingl U."/>
        </authorList>
    </citation>
    <scope>NUCLEOTIDE SEQUENCE [LARGE SCALE GENOMIC DNA]</scope>
    <source>
        <strain evidence="6 7">E1L3A</strain>
    </source>
</reference>
<dbReference type="InterPro" id="IPR000847">
    <property type="entry name" value="LysR_HTH_N"/>
</dbReference>
<comment type="similarity">
    <text evidence="1">Belongs to the LysR transcriptional regulatory family.</text>
</comment>
<comment type="caution">
    <text evidence="6">The sequence shown here is derived from an EMBL/GenBank/DDBJ whole genome shotgun (WGS) entry which is preliminary data.</text>
</comment>
<dbReference type="EMBL" id="AFNV02000005">
    <property type="protein sequence ID" value="ERJ20052.1"/>
    <property type="molecule type" value="Genomic_DNA"/>
</dbReference>
<dbReference type="Gene3D" id="3.40.190.290">
    <property type="match status" value="1"/>
</dbReference>
<dbReference type="GO" id="GO:0006351">
    <property type="term" value="P:DNA-templated transcription"/>
    <property type="evidence" value="ECO:0007669"/>
    <property type="project" value="TreeGrafter"/>
</dbReference>
<dbReference type="Gene3D" id="1.10.10.10">
    <property type="entry name" value="Winged helix-like DNA-binding domain superfamily/Winged helix DNA-binding domain"/>
    <property type="match status" value="1"/>
</dbReference>
<dbReference type="Pfam" id="PF00126">
    <property type="entry name" value="HTH_1"/>
    <property type="match status" value="1"/>
</dbReference>
<dbReference type="InterPro" id="IPR005119">
    <property type="entry name" value="LysR_subst-bd"/>
</dbReference>
<proteinExistence type="inferred from homology"/>
<dbReference type="InterPro" id="IPR036390">
    <property type="entry name" value="WH_DNA-bd_sf"/>
</dbReference>
<evidence type="ECO:0000313" key="7">
    <source>
        <dbReference type="Proteomes" id="UP000006242"/>
    </source>
</evidence>
<dbReference type="STRING" id="1033802.SSPSH_000916"/>
<evidence type="ECO:0000256" key="3">
    <source>
        <dbReference type="ARBA" id="ARBA00023125"/>
    </source>
</evidence>
<keyword evidence="3" id="KW-0238">DNA-binding</keyword>
<reference evidence="6 7" key="2">
    <citation type="journal article" date="2013" name="PLoS ONE">
        <title>INDIGO - INtegrated Data Warehouse of MIcrobial GenOmes with Examples from the Red Sea Extremophiles.</title>
        <authorList>
            <person name="Alam I."/>
            <person name="Antunes A."/>
            <person name="Kamau A.A."/>
            <person name="Ba Alawi W."/>
            <person name="Kalkatawi M."/>
            <person name="Stingl U."/>
            <person name="Bajic V.B."/>
        </authorList>
    </citation>
    <scope>NUCLEOTIDE SEQUENCE [LARGE SCALE GENOMIC DNA]</scope>
    <source>
        <strain evidence="6 7">E1L3A</strain>
    </source>
</reference>
<dbReference type="SUPFAM" id="SSF46785">
    <property type="entry name" value="Winged helix' DNA-binding domain"/>
    <property type="match status" value="1"/>
</dbReference>
<dbReference type="PROSITE" id="PS50931">
    <property type="entry name" value="HTH_LYSR"/>
    <property type="match status" value="1"/>
</dbReference>
<dbReference type="GO" id="GO:0043565">
    <property type="term" value="F:sequence-specific DNA binding"/>
    <property type="evidence" value="ECO:0007669"/>
    <property type="project" value="TreeGrafter"/>
</dbReference>
<evidence type="ECO:0000256" key="4">
    <source>
        <dbReference type="ARBA" id="ARBA00023163"/>
    </source>
</evidence>
<dbReference type="OrthoDB" id="570111at2"/>
<organism evidence="6 7">
    <name type="scientific">Salinisphaera shabanensis E1L3A</name>
    <dbReference type="NCBI Taxonomy" id="1033802"/>
    <lineage>
        <taxon>Bacteria</taxon>
        <taxon>Pseudomonadati</taxon>
        <taxon>Pseudomonadota</taxon>
        <taxon>Gammaproteobacteria</taxon>
        <taxon>Salinisphaerales</taxon>
        <taxon>Salinisphaeraceae</taxon>
        <taxon>Salinisphaera</taxon>
    </lineage>
</organism>
<dbReference type="Pfam" id="PF03466">
    <property type="entry name" value="LysR_substrate"/>
    <property type="match status" value="1"/>
</dbReference>
<dbReference type="PANTHER" id="PTHR30537">
    <property type="entry name" value="HTH-TYPE TRANSCRIPTIONAL REGULATOR"/>
    <property type="match status" value="1"/>
</dbReference>
<dbReference type="InterPro" id="IPR036388">
    <property type="entry name" value="WH-like_DNA-bd_sf"/>
</dbReference>
<evidence type="ECO:0000313" key="6">
    <source>
        <dbReference type="EMBL" id="ERJ20052.1"/>
    </source>
</evidence>
<accession>U2EPR3</accession>
<dbReference type="RefSeq" id="WP_006913904.1">
    <property type="nucleotide sequence ID" value="NZ_AFNV02000005.1"/>
</dbReference>
<keyword evidence="4" id="KW-0804">Transcription</keyword>
<gene>
    <name evidence="6" type="ORF">SSPSH_000916</name>
</gene>
<name>U2EPR3_9GAMM</name>
<keyword evidence="7" id="KW-1185">Reference proteome</keyword>
<protein>
    <submittedName>
        <fullName evidence="6">Transcriptional regulator LysR family protein</fullName>
    </submittedName>
</protein>
<dbReference type="InterPro" id="IPR058163">
    <property type="entry name" value="LysR-type_TF_proteobact-type"/>
</dbReference>
<evidence type="ECO:0000259" key="5">
    <source>
        <dbReference type="PROSITE" id="PS50931"/>
    </source>
</evidence>